<feature type="transmembrane region" description="Helical" evidence="1">
    <location>
        <begin position="54"/>
        <end position="77"/>
    </location>
</feature>
<accession>A0AAX3EB02</accession>
<dbReference type="SUPFAM" id="SSF50998">
    <property type="entry name" value="Quinoprotein alcohol dehydrogenase-like"/>
    <property type="match status" value="1"/>
</dbReference>
<dbReference type="KEGG" id="msum:OH143_03000"/>
<keyword evidence="4" id="KW-1185">Reference proteome</keyword>
<evidence type="ECO:0000313" key="3">
    <source>
        <dbReference type="EMBL" id="UYU19076.1"/>
    </source>
</evidence>
<dbReference type="InterPro" id="IPR002372">
    <property type="entry name" value="PQQ_rpt_dom"/>
</dbReference>
<dbReference type="Pfam" id="PF13360">
    <property type="entry name" value="PQQ_2"/>
    <property type="match status" value="1"/>
</dbReference>
<organism evidence="3 4">
    <name type="scientific">Methanoculleus submarinus</name>
    <dbReference type="NCBI Taxonomy" id="204050"/>
    <lineage>
        <taxon>Archaea</taxon>
        <taxon>Methanobacteriati</taxon>
        <taxon>Methanobacteriota</taxon>
        <taxon>Stenosarchaea group</taxon>
        <taxon>Methanomicrobia</taxon>
        <taxon>Methanomicrobiales</taxon>
        <taxon>Methanomicrobiaceae</taxon>
        <taxon>Methanoculleus</taxon>
    </lineage>
</organism>
<dbReference type="Proteomes" id="UP001156196">
    <property type="component" value="Chromosome"/>
</dbReference>
<protein>
    <submittedName>
        <fullName evidence="3">PQQ-binding-like beta-propeller repeat protein</fullName>
    </submittedName>
</protein>
<sequence>MMDPGEETPAPVPRRRIAAVSVGIGLLAGAAFLGVVEALSRCWSSPSAYNQGLLGVGITQTFVSILLVLFFAGYLTACASGTASRRTRLLSALLTGAVAGIVARTLLFAGDPAYLVQSLVAAPGQVLLLVGGAMLVAGLGGLVASLLDPERPYRDLLPVAAVAVAFIVAPPLLATAGIAAGAIPPAPYSGGEPAPETDILVLKISASGDVEWEARADIAAYDRPDVLAELPGGYALAVTDYGREGSTAHILTYDEDGDARGRVIAEAGYGRVTALVPASGGEFLAATETPGLVRVGAGGEVLWERPFVDESRGMVPVSLIAQNGCYVAAWEDRVACFGANGTRLWQTSLDPAGGIEYHPIYPAPEGGVLVFAEGQHVFSGDHFETYLQAVRLDENGTVLWKRDFGSDGLDELLGVRETAPGRFAVLYRSTTFPENFWGGVERVNHGYLFTLDENGEVTDYHTVDDDGGAVVASQNGYLSVAPADEGVTLVGRDIAGSEVWRQAQPIDLYSFRGIGTADGGYLIAGSTIA</sequence>
<feature type="transmembrane region" description="Helical" evidence="1">
    <location>
        <begin position="127"/>
        <end position="147"/>
    </location>
</feature>
<dbReference type="EMBL" id="CP109831">
    <property type="protein sequence ID" value="UYU19076.1"/>
    <property type="molecule type" value="Genomic_DNA"/>
</dbReference>
<proteinExistence type="predicted"/>
<dbReference type="AlphaFoldDB" id="A0AAX3EB02"/>
<dbReference type="GeneID" id="4846129"/>
<evidence type="ECO:0000313" key="4">
    <source>
        <dbReference type="Proteomes" id="UP001156196"/>
    </source>
</evidence>
<evidence type="ECO:0000256" key="1">
    <source>
        <dbReference type="SAM" id="Phobius"/>
    </source>
</evidence>
<reference evidence="3" key="1">
    <citation type="submission" date="2022-10" db="EMBL/GenBank/DDBJ databases">
        <title>Complete genome of Methanoculleus submarinus DSM 15122.</title>
        <authorList>
            <person name="Chen S.-C."/>
            <person name="Lai S.-J."/>
            <person name="You Y.-T."/>
        </authorList>
    </citation>
    <scope>NUCLEOTIDE SEQUENCE</scope>
    <source>
        <strain evidence="3">DSM 15122</strain>
    </source>
</reference>
<keyword evidence="1" id="KW-1133">Transmembrane helix</keyword>
<dbReference type="GeneID" id="76729826"/>
<feature type="transmembrane region" description="Helical" evidence="1">
    <location>
        <begin position="89"/>
        <end position="107"/>
    </location>
</feature>
<keyword evidence="1" id="KW-0472">Membrane</keyword>
<dbReference type="RefSeq" id="WP_011844590.1">
    <property type="nucleotide sequence ID" value="NZ_CP109831.1"/>
</dbReference>
<feature type="transmembrane region" description="Helical" evidence="1">
    <location>
        <begin position="159"/>
        <end position="183"/>
    </location>
</feature>
<evidence type="ECO:0000259" key="2">
    <source>
        <dbReference type="Pfam" id="PF13360"/>
    </source>
</evidence>
<gene>
    <name evidence="3" type="ORF">OH143_03000</name>
</gene>
<name>A0AAX3EB02_9EURY</name>
<feature type="domain" description="Pyrrolo-quinoline quinone repeat" evidence="2">
    <location>
        <begin position="332"/>
        <end position="411"/>
    </location>
</feature>
<dbReference type="InterPro" id="IPR011047">
    <property type="entry name" value="Quinoprotein_ADH-like_sf"/>
</dbReference>
<keyword evidence="1" id="KW-0812">Transmembrane</keyword>